<dbReference type="EMBL" id="JBHRSA010000049">
    <property type="protein sequence ID" value="MFC3041347.1"/>
    <property type="molecule type" value="Genomic_DNA"/>
</dbReference>
<name>A0ABV7CXW5_9BACI</name>
<dbReference type="InterPro" id="IPR029058">
    <property type="entry name" value="AB_hydrolase_fold"/>
</dbReference>
<keyword evidence="3" id="KW-1185">Reference proteome</keyword>
<organism evidence="2 3">
    <name type="scientific">Virgibacillus xinjiangensis</name>
    <dbReference type="NCBI Taxonomy" id="393090"/>
    <lineage>
        <taxon>Bacteria</taxon>
        <taxon>Bacillati</taxon>
        <taxon>Bacillota</taxon>
        <taxon>Bacilli</taxon>
        <taxon>Bacillales</taxon>
        <taxon>Bacillaceae</taxon>
        <taxon>Virgibacillus</taxon>
    </lineage>
</organism>
<dbReference type="InterPro" id="IPR051044">
    <property type="entry name" value="MAG_DAG_Lipase"/>
</dbReference>
<accession>A0ABV7CXW5</accession>
<dbReference type="Pfam" id="PF12146">
    <property type="entry name" value="Hydrolase_4"/>
    <property type="match status" value="1"/>
</dbReference>
<reference evidence="3" key="1">
    <citation type="journal article" date="2019" name="Int. J. Syst. Evol. Microbiol.">
        <title>The Global Catalogue of Microorganisms (GCM) 10K type strain sequencing project: providing services to taxonomists for standard genome sequencing and annotation.</title>
        <authorList>
            <consortium name="The Broad Institute Genomics Platform"/>
            <consortium name="The Broad Institute Genome Sequencing Center for Infectious Disease"/>
            <person name="Wu L."/>
            <person name="Ma J."/>
        </authorList>
    </citation>
    <scope>NUCLEOTIDE SEQUENCE [LARGE SCALE GENOMIC DNA]</scope>
    <source>
        <strain evidence="3">KCTC 13128</strain>
    </source>
</reference>
<proteinExistence type="predicted"/>
<dbReference type="SUPFAM" id="SSF53474">
    <property type="entry name" value="alpha/beta-Hydrolases"/>
    <property type="match status" value="1"/>
</dbReference>
<keyword evidence="2" id="KW-0378">Hydrolase</keyword>
<dbReference type="InterPro" id="IPR022742">
    <property type="entry name" value="Hydrolase_4"/>
</dbReference>
<evidence type="ECO:0000313" key="3">
    <source>
        <dbReference type="Proteomes" id="UP001595279"/>
    </source>
</evidence>
<evidence type="ECO:0000313" key="2">
    <source>
        <dbReference type="EMBL" id="MFC3041347.1"/>
    </source>
</evidence>
<protein>
    <submittedName>
        <fullName evidence="2">Alpha/beta fold hydrolase</fullName>
    </submittedName>
</protein>
<dbReference type="Proteomes" id="UP001595279">
    <property type="component" value="Unassembled WGS sequence"/>
</dbReference>
<comment type="caution">
    <text evidence="2">The sequence shown here is derived from an EMBL/GenBank/DDBJ whole genome shotgun (WGS) entry which is preliminary data.</text>
</comment>
<dbReference type="PANTHER" id="PTHR11614">
    <property type="entry name" value="PHOSPHOLIPASE-RELATED"/>
    <property type="match status" value="1"/>
</dbReference>
<feature type="domain" description="Serine aminopeptidase S33" evidence="1">
    <location>
        <begin position="26"/>
        <end position="286"/>
    </location>
</feature>
<sequence>MEKELWQQMSDGAEVYVRKWYRPETKPKAIVQIAHGMVEHINRYREFAEYLLERDIFVYGNDHRGHGKTAVKQGRYGYFAERDGFNRVTQDLKEVTDEIRKEYPQAPMFLLGHSMGSFLARNYIQNGNNDLNGAVMMGTGYYPRFVSLLGRGLSFLLPAQKESKLMHEIAFGSNNRRIANHATRFDWLSSDSKEVQAFLDDPYTDFIPTGRFFYDLMSGLSGIHDRKLIKSVRSDLSLLFISGGQDPVGSYEKGIWRAAHLYERAGVQDIITMLFDEDRHEILHELNREEVFEVLHAWINNRLT</sequence>
<gene>
    <name evidence="2" type="ORF">ACFOGI_13950</name>
</gene>
<dbReference type="RefSeq" id="WP_390273789.1">
    <property type="nucleotide sequence ID" value="NZ_JBHRSA010000049.1"/>
</dbReference>
<dbReference type="GO" id="GO:0016787">
    <property type="term" value="F:hydrolase activity"/>
    <property type="evidence" value="ECO:0007669"/>
    <property type="project" value="UniProtKB-KW"/>
</dbReference>
<evidence type="ECO:0000259" key="1">
    <source>
        <dbReference type="Pfam" id="PF12146"/>
    </source>
</evidence>
<dbReference type="Gene3D" id="3.40.50.1820">
    <property type="entry name" value="alpha/beta hydrolase"/>
    <property type="match status" value="1"/>
</dbReference>